<dbReference type="AlphaFoldDB" id="A0A388SAN6"/>
<accession>A0A401LK13</accession>
<dbReference type="EMBL" id="BGZJ01000001">
    <property type="protein sequence ID" value="GBO93358.1"/>
    <property type="molecule type" value="Genomic_DNA"/>
</dbReference>
<accession>A0A388SAN6</accession>
<evidence type="ECO:0000313" key="2">
    <source>
        <dbReference type="EMBL" id="GBO93358.1"/>
    </source>
</evidence>
<comment type="caution">
    <text evidence="2">The sequence shown here is derived from an EMBL/GenBank/DDBJ whole genome shotgun (WGS) entry which is preliminary data.</text>
</comment>
<proteinExistence type="predicted"/>
<gene>
    <name evidence="2" type="ORF">MESMUL_07120</name>
</gene>
<protein>
    <submittedName>
        <fullName evidence="2">Uncharacterized protein</fullName>
    </submittedName>
</protein>
<feature type="region of interest" description="Disordered" evidence="1">
    <location>
        <begin position="31"/>
        <end position="60"/>
    </location>
</feature>
<evidence type="ECO:0000313" key="3">
    <source>
        <dbReference type="Proteomes" id="UP000266091"/>
    </source>
</evidence>
<dbReference type="Proteomes" id="UP000266091">
    <property type="component" value="Unassembled WGS sequence"/>
</dbReference>
<reference evidence="2 3" key="1">
    <citation type="journal article" date="2018" name="Int. J. Syst. Evol. Microbiol.">
        <title>Mesosutterella multiformis gen. nov., sp. nov., a member of the family Sutterellaceae and Sutterella megalosphaeroides sp. nov., isolated from human faeces.</title>
        <authorList>
            <person name="Sakamoto M."/>
            <person name="Ikeyama N."/>
            <person name="Kunihiro T."/>
            <person name="Iino T."/>
            <person name="Yuki M."/>
            <person name="Ohkuma M."/>
        </authorList>
    </citation>
    <scope>NUCLEOTIDE SEQUENCE [LARGE SCALE GENOMIC DNA]</scope>
    <source>
        <strain evidence="2 3">4NBBH2</strain>
    </source>
</reference>
<keyword evidence="3" id="KW-1185">Reference proteome</keyword>
<evidence type="ECO:0000256" key="1">
    <source>
        <dbReference type="SAM" id="MobiDB-lite"/>
    </source>
</evidence>
<organism evidence="2 3">
    <name type="scientific">Mesosutterella multiformis</name>
    <dbReference type="NCBI Taxonomy" id="2259133"/>
    <lineage>
        <taxon>Bacteria</taxon>
        <taxon>Pseudomonadati</taxon>
        <taxon>Pseudomonadota</taxon>
        <taxon>Betaproteobacteria</taxon>
        <taxon>Burkholderiales</taxon>
        <taxon>Sutterellaceae</taxon>
        <taxon>Mesosutterella</taxon>
    </lineage>
</organism>
<sequence length="173" mass="19513">MRRNGDWRDPFSDSFHEGIFTLNKKRNIGPKLSAPGGEILTGDTEIPEPVEADQRGGRVGRSAAEAGAGWNTLRDADFRAFPAPGLFLQEPCGPQTEIGGVIRHVSRADQTAFGPLCEAYGVRERDQQKDGFEQVITILPDADDMEKEIDFRRGRQIEKGFRKIRMHWRLAYR</sequence>
<name>A0A388SAN6_9BURK</name>